<dbReference type="Proteomes" id="UP000243859">
    <property type="component" value="Unassembled WGS sequence"/>
</dbReference>
<accession>A0A2T5BVW2</accession>
<dbReference type="PROSITE" id="PS51257">
    <property type="entry name" value="PROKAR_LIPOPROTEIN"/>
    <property type="match status" value="1"/>
</dbReference>
<comment type="caution">
    <text evidence="1">The sequence shown here is derived from an EMBL/GenBank/DDBJ whole genome shotgun (WGS) entry which is preliminary data.</text>
</comment>
<evidence type="ECO:0000313" key="1">
    <source>
        <dbReference type="EMBL" id="PTN03714.1"/>
    </source>
</evidence>
<reference evidence="1 2" key="1">
    <citation type="submission" date="2018-04" db="EMBL/GenBank/DDBJ databases">
        <title>Genomic Encyclopedia of Archaeal and Bacterial Type Strains, Phase II (KMG-II): from individual species to whole genera.</title>
        <authorList>
            <person name="Goeker M."/>
        </authorList>
    </citation>
    <scope>NUCLEOTIDE SEQUENCE [LARGE SCALE GENOMIC DNA]</scope>
    <source>
        <strain evidence="1 2">DSM 18064</strain>
    </source>
</reference>
<dbReference type="RefSeq" id="WP_107890981.1">
    <property type="nucleotide sequence ID" value="NZ_NHSI01000031.1"/>
</dbReference>
<keyword evidence="2" id="KW-1185">Reference proteome</keyword>
<organism evidence="1 2">
    <name type="scientific">Rhodovulum imhoffii</name>
    <dbReference type="NCBI Taxonomy" id="365340"/>
    <lineage>
        <taxon>Bacteria</taxon>
        <taxon>Pseudomonadati</taxon>
        <taxon>Pseudomonadota</taxon>
        <taxon>Alphaproteobacteria</taxon>
        <taxon>Rhodobacterales</taxon>
        <taxon>Paracoccaceae</taxon>
        <taxon>Rhodovulum</taxon>
    </lineage>
</organism>
<sequence length="78" mass="8342">MPRPDLTIMYLVLATGCAPMTDFAQPRSATEGTYPTLAPIDTLLEDAQSARLTPDAPAELEARAAALRARAARLRATD</sequence>
<dbReference type="EMBL" id="QAAA01000002">
    <property type="protein sequence ID" value="PTN03714.1"/>
    <property type="molecule type" value="Genomic_DNA"/>
</dbReference>
<evidence type="ECO:0000313" key="2">
    <source>
        <dbReference type="Proteomes" id="UP000243859"/>
    </source>
</evidence>
<name>A0A2T5BVW2_9RHOB</name>
<protein>
    <submittedName>
        <fullName evidence="1">Uncharacterized protein</fullName>
    </submittedName>
</protein>
<dbReference type="AlphaFoldDB" id="A0A2T5BVW2"/>
<proteinExistence type="predicted"/>
<gene>
    <name evidence="1" type="ORF">C8N32_102243</name>
</gene>